<accession>A0A261Y8R6</accession>
<gene>
    <name evidence="3" type="ORF">BZG36_00022</name>
</gene>
<dbReference type="EMBL" id="MVBO01000001">
    <property type="protein sequence ID" value="OZJ06874.1"/>
    <property type="molecule type" value="Genomic_DNA"/>
</dbReference>
<feature type="compositionally biased region" description="Basic residues" evidence="1">
    <location>
        <begin position="64"/>
        <end position="75"/>
    </location>
</feature>
<evidence type="ECO:0000256" key="1">
    <source>
        <dbReference type="SAM" id="MobiDB-lite"/>
    </source>
</evidence>
<dbReference type="InterPro" id="IPR021833">
    <property type="entry name" value="DUF3425"/>
</dbReference>
<dbReference type="InterPro" id="IPR004827">
    <property type="entry name" value="bZIP"/>
</dbReference>
<dbReference type="OrthoDB" id="2593073at2759"/>
<evidence type="ECO:0000259" key="2">
    <source>
        <dbReference type="PROSITE" id="PS00036"/>
    </source>
</evidence>
<name>A0A261Y8R6_9FUNG</name>
<keyword evidence="4" id="KW-1185">Reference proteome</keyword>
<dbReference type="PANTHER" id="PTHR38116">
    <property type="entry name" value="CHROMOSOME 7, WHOLE GENOME SHOTGUN SEQUENCE"/>
    <property type="match status" value="1"/>
</dbReference>
<organism evidence="3 4">
    <name type="scientific">Bifiguratus adelaidae</name>
    <dbReference type="NCBI Taxonomy" id="1938954"/>
    <lineage>
        <taxon>Eukaryota</taxon>
        <taxon>Fungi</taxon>
        <taxon>Fungi incertae sedis</taxon>
        <taxon>Mucoromycota</taxon>
        <taxon>Mucoromycotina</taxon>
        <taxon>Endogonomycetes</taxon>
        <taxon>Endogonales</taxon>
        <taxon>Endogonales incertae sedis</taxon>
        <taxon>Bifiguratus</taxon>
    </lineage>
</organism>
<reference evidence="3 4" key="1">
    <citation type="journal article" date="2017" name="Mycologia">
        <title>Bifiguratus adelaidae, gen. et sp. nov., a new member of Mucoromycotina in endophytic and soil-dwelling habitats.</title>
        <authorList>
            <person name="Torres-Cruz T.J."/>
            <person name="Billingsley Tobias T.L."/>
            <person name="Almatruk M."/>
            <person name="Hesse C."/>
            <person name="Kuske C.R."/>
            <person name="Desiro A."/>
            <person name="Benucci G.M."/>
            <person name="Bonito G."/>
            <person name="Stajich J.E."/>
            <person name="Dunlap C."/>
            <person name="Arnold A.E."/>
            <person name="Porras-Alfaro A."/>
        </authorList>
    </citation>
    <scope>NUCLEOTIDE SEQUENCE [LARGE SCALE GENOMIC DNA]</scope>
    <source>
        <strain evidence="3 4">AZ0501</strain>
    </source>
</reference>
<dbReference type="Pfam" id="PF11905">
    <property type="entry name" value="DUF3425"/>
    <property type="match status" value="1"/>
</dbReference>
<feature type="region of interest" description="Disordered" evidence="1">
    <location>
        <begin position="42"/>
        <end position="96"/>
    </location>
</feature>
<sequence length="455" mass="51342">MSVDIPRSCTGSRQQFQSDAYLWEAVYKSSEAVGQYSASTPALSMRNRPDMGTKASYSTGKTDAKRRSRPGRKPRLFTADAARERNRRAQQAHRERKERLMGALQERLGQAEAQRDAWKQKAKAFEGLVSQLQEELRTRKDVLMEFKEQLANTNRGRAADMLDYLISKEIPSLGGADMVNAAKTMDANLVPSELQHLISEVNETLSHISHPGSLEVYSHPTPNASTFIETPESLSSLLASPSQIVTLDRSISPFSDIDYTQRINSGCPLDADLTLANSTNELVSPTSPDSTGQPPSFPFIPNFTIIRFIHLQLIIQSVYPAFTPKCLLPTPLQIAKVHDHRINYVIFPDLRDRILIFQDVLDLNHVFHLLRCEGRCWGAEPLVPTSWELPEQFFTKYWFLCCAPVVETTNRWRRRARKEAVVWDPLGSHVTPESIGLDKEVMDLIVRQVQALNIG</sequence>
<dbReference type="Proteomes" id="UP000242875">
    <property type="component" value="Unassembled WGS sequence"/>
</dbReference>
<dbReference type="PROSITE" id="PS00036">
    <property type="entry name" value="BZIP_BASIC"/>
    <property type="match status" value="1"/>
</dbReference>
<protein>
    <recommendedName>
        <fullName evidence="2">BZIP domain-containing protein</fullName>
    </recommendedName>
</protein>
<comment type="caution">
    <text evidence="3">The sequence shown here is derived from an EMBL/GenBank/DDBJ whole genome shotgun (WGS) entry which is preliminary data.</text>
</comment>
<dbReference type="SUPFAM" id="SSF57959">
    <property type="entry name" value="Leucine zipper domain"/>
    <property type="match status" value="1"/>
</dbReference>
<dbReference type="PANTHER" id="PTHR38116:SF9">
    <property type="entry name" value="BZIP DOMAIN-CONTAINING PROTEIN"/>
    <property type="match status" value="1"/>
</dbReference>
<dbReference type="GO" id="GO:0003700">
    <property type="term" value="F:DNA-binding transcription factor activity"/>
    <property type="evidence" value="ECO:0007669"/>
    <property type="project" value="InterPro"/>
</dbReference>
<evidence type="ECO:0000313" key="4">
    <source>
        <dbReference type="Proteomes" id="UP000242875"/>
    </source>
</evidence>
<dbReference type="CDD" id="cd14688">
    <property type="entry name" value="bZIP_YAP"/>
    <property type="match status" value="1"/>
</dbReference>
<dbReference type="Gene3D" id="1.20.5.170">
    <property type="match status" value="1"/>
</dbReference>
<dbReference type="AlphaFoldDB" id="A0A261Y8R6"/>
<proteinExistence type="predicted"/>
<dbReference type="InterPro" id="IPR046347">
    <property type="entry name" value="bZIP_sf"/>
</dbReference>
<feature type="domain" description="BZIP" evidence="2">
    <location>
        <begin position="83"/>
        <end position="96"/>
    </location>
</feature>
<evidence type="ECO:0000313" key="3">
    <source>
        <dbReference type="EMBL" id="OZJ06874.1"/>
    </source>
</evidence>